<evidence type="ECO:0000313" key="1">
    <source>
        <dbReference type="EMBL" id="KTQ80734.1"/>
    </source>
</evidence>
<accession>A0A175QX98</accession>
<sequence>MTRTALSAVHPIAAPAQARFAIAAFALALGAFLVWGAGFASADALHDTAHDARHAMGLPCH</sequence>
<reference evidence="1 2" key="1">
    <citation type="journal article" date="2016" name="Front. Microbiol.">
        <title>Genomic Resource of Rice Seed Associated Bacteria.</title>
        <authorList>
            <person name="Midha S."/>
            <person name="Bansal K."/>
            <person name="Sharma S."/>
            <person name="Kumar N."/>
            <person name="Patil P.P."/>
            <person name="Chaudhry V."/>
            <person name="Patil P.B."/>
        </authorList>
    </citation>
    <scope>NUCLEOTIDE SEQUENCE [LARGE SCALE GENOMIC DNA]</scope>
    <source>
        <strain evidence="1 2">NS226</strain>
    </source>
</reference>
<dbReference type="eggNOG" id="ENOG5033EGJ">
    <property type="taxonomic scope" value="Bacteria"/>
</dbReference>
<name>A0A175QX98_9HYPH</name>
<dbReference type="Proteomes" id="UP000078272">
    <property type="component" value="Unassembled WGS sequence"/>
</dbReference>
<dbReference type="Pfam" id="PF09489">
    <property type="entry name" value="CbtB"/>
    <property type="match status" value="1"/>
</dbReference>
<dbReference type="PATRIC" id="fig|401562.3.peg.5064"/>
<proteinExistence type="predicted"/>
<comment type="caution">
    <text evidence="1">The sequence shown here is derived from an EMBL/GenBank/DDBJ whole genome shotgun (WGS) entry which is preliminary data.</text>
</comment>
<protein>
    <recommendedName>
        <fullName evidence="3">Cobalt transporter</fullName>
    </recommendedName>
</protein>
<gene>
    <name evidence="1" type="ORF">NS226_22730</name>
</gene>
<dbReference type="NCBIfam" id="TIGR02459">
    <property type="entry name" value="CbtB"/>
    <property type="match status" value="1"/>
</dbReference>
<dbReference type="AlphaFoldDB" id="A0A175QX98"/>
<dbReference type="InterPro" id="IPR012667">
    <property type="entry name" value="CbtB_put"/>
</dbReference>
<dbReference type="EMBL" id="LDPZ01000085">
    <property type="protein sequence ID" value="KTQ80734.1"/>
    <property type="molecule type" value="Genomic_DNA"/>
</dbReference>
<organism evidence="1 2">
    <name type="scientific">Aureimonas ureilytica</name>
    <dbReference type="NCBI Taxonomy" id="401562"/>
    <lineage>
        <taxon>Bacteria</taxon>
        <taxon>Pseudomonadati</taxon>
        <taxon>Pseudomonadota</taxon>
        <taxon>Alphaproteobacteria</taxon>
        <taxon>Hyphomicrobiales</taxon>
        <taxon>Aurantimonadaceae</taxon>
        <taxon>Aureimonas</taxon>
    </lineage>
</organism>
<evidence type="ECO:0000313" key="2">
    <source>
        <dbReference type="Proteomes" id="UP000078272"/>
    </source>
</evidence>
<dbReference type="STRING" id="401562.NS365_15180"/>
<evidence type="ECO:0008006" key="3">
    <source>
        <dbReference type="Google" id="ProtNLM"/>
    </source>
</evidence>